<protein>
    <submittedName>
        <fullName evidence="1">Uncharacterized protein</fullName>
    </submittedName>
</protein>
<gene>
    <name evidence="1" type="ORF">NE237_009615</name>
</gene>
<evidence type="ECO:0000313" key="2">
    <source>
        <dbReference type="Proteomes" id="UP001141806"/>
    </source>
</evidence>
<organism evidence="1 2">
    <name type="scientific">Protea cynaroides</name>
    <dbReference type="NCBI Taxonomy" id="273540"/>
    <lineage>
        <taxon>Eukaryota</taxon>
        <taxon>Viridiplantae</taxon>
        <taxon>Streptophyta</taxon>
        <taxon>Embryophyta</taxon>
        <taxon>Tracheophyta</taxon>
        <taxon>Spermatophyta</taxon>
        <taxon>Magnoliopsida</taxon>
        <taxon>Proteales</taxon>
        <taxon>Proteaceae</taxon>
        <taxon>Protea</taxon>
    </lineage>
</organism>
<evidence type="ECO:0000313" key="1">
    <source>
        <dbReference type="EMBL" id="KAJ4978835.1"/>
    </source>
</evidence>
<dbReference type="Proteomes" id="UP001141806">
    <property type="component" value="Unassembled WGS sequence"/>
</dbReference>
<comment type="caution">
    <text evidence="1">The sequence shown here is derived from an EMBL/GenBank/DDBJ whole genome shotgun (WGS) entry which is preliminary data.</text>
</comment>
<keyword evidence="2" id="KW-1185">Reference proteome</keyword>
<accession>A0A9Q0R0G0</accession>
<reference evidence="1" key="1">
    <citation type="journal article" date="2023" name="Plant J.">
        <title>The genome of the king protea, Protea cynaroides.</title>
        <authorList>
            <person name="Chang J."/>
            <person name="Duong T.A."/>
            <person name="Schoeman C."/>
            <person name="Ma X."/>
            <person name="Roodt D."/>
            <person name="Barker N."/>
            <person name="Li Z."/>
            <person name="Van de Peer Y."/>
            <person name="Mizrachi E."/>
        </authorList>
    </citation>
    <scope>NUCLEOTIDE SEQUENCE</scope>
    <source>
        <tissue evidence="1">Young leaves</tissue>
    </source>
</reference>
<sequence length="163" mass="18137">MLSDEISQAMALWSGTAATAFASANFSWQMLQIEGLAPEVPPWTDHHLTYRVRASHNVNGEARDEEGKVDDDADEVVLEMLNYEKEIGVRLQYVADACEDAERAREEALSKLNGKDAEIASLFAGKAMLSSKVASLRQHQEEEKLRVTTEIDIWKKANEASQA</sequence>
<dbReference type="AlphaFoldDB" id="A0A9Q0R0G0"/>
<name>A0A9Q0R0G0_9MAGN</name>
<dbReference type="EMBL" id="JAMYWD010000002">
    <property type="protein sequence ID" value="KAJ4978835.1"/>
    <property type="molecule type" value="Genomic_DNA"/>
</dbReference>
<proteinExistence type="predicted"/>